<comment type="similarity">
    <text evidence="2">Belongs to the Schlafen family. Subgroup III subfamily.</text>
</comment>
<dbReference type="InterPro" id="IPR007421">
    <property type="entry name" value="Schlafen_AlbA_2_dom"/>
</dbReference>
<dbReference type="GO" id="GO:0004519">
    <property type="term" value="F:endonuclease activity"/>
    <property type="evidence" value="ECO:0007669"/>
    <property type="project" value="UniProtKB-KW"/>
</dbReference>
<accession>H0WII6</accession>
<keyword evidence="4" id="KW-0547">Nucleotide-binding</keyword>
<dbReference type="eggNOG" id="ENOG502QWKG">
    <property type="taxonomic scope" value="Eukaryota"/>
</dbReference>
<dbReference type="Pfam" id="PF21026">
    <property type="entry name" value="SLFN_GTPase-like"/>
    <property type="match status" value="1"/>
</dbReference>
<dbReference type="InterPro" id="IPR048729">
    <property type="entry name" value="SLFN_GTPase-like"/>
</dbReference>
<keyword evidence="7" id="KW-0067">ATP-binding</keyword>
<dbReference type="GO" id="GO:0005737">
    <property type="term" value="C:cytoplasm"/>
    <property type="evidence" value="ECO:0007669"/>
    <property type="project" value="UniProtKB-ARBA"/>
</dbReference>
<evidence type="ECO:0000256" key="2">
    <source>
        <dbReference type="ARBA" id="ARBA00010114"/>
    </source>
</evidence>
<evidence type="ECO:0000256" key="3">
    <source>
        <dbReference type="ARBA" id="ARBA00022722"/>
    </source>
</evidence>
<feature type="domain" description="Poxin-Schlafen/Schlafen-like N-terminal" evidence="10">
    <location>
        <begin position="93"/>
        <end position="206"/>
    </location>
</feature>
<dbReference type="OMA" id="HKLCVIP"/>
<dbReference type="PANTHER" id="PTHR12155">
    <property type="entry name" value="SCHLAFEN"/>
    <property type="match status" value="1"/>
</dbReference>
<comment type="cofactor">
    <cofactor evidence="1">
        <name>Mg(2+)</name>
        <dbReference type="ChEBI" id="CHEBI:18420"/>
    </cofactor>
</comment>
<protein>
    <submittedName>
        <fullName evidence="12">Schlafen family member 11</fullName>
    </submittedName>
</protein>
<name>H0WII6_OTOGA</name>
<dbReference type="HOGENOM" id="CLU_007071_0_0_1"/>
<evidence type="ECO:0000256" key="6">
    <source>
        <dbReference type="ARBA" id="ARBA00022801"/>
    </source>
</evidence>
<dbReference type="Pfam" id="PF09848">
    <property type="entry name" value="SLFN-g3_helicase"/>
    <property type="match status" value="1"/>
</dbReference>
<proteinExistence type="inferred from homology"/>
<dbReference type="InterPro" id="IPR029684">
    <property type="entry name" value="Schlafen"/>
</dbReference>
<evidence type="ECO:0000256" key="4">
    <source>
        <dbReference type="ARBA" id="ARBA00022741"/>
    </source>
</evidence>
<dbReference type="Proteomes" id="UP000005225">
    <property type="component" value="Unassembled WGS sequence"/>
</dbReference>
<evidence type="ECO:0000259" key="8">
    <source>
        <dbReference type="Pfam" id="PF04326"/>
    </source>
</evidence>
<dbReference type="Gene3D" id="3.40.50.300">
    <property type="entry name" value="P-loop containing nucleotide triphosphate hydrolases"/>
    <property type="match status" value="2"/>
</dbReference>
<evidence type="ECO:0000259" key="11">
    <source>
        <dbReference type="Pfam" id="PF21026"/>
    </source>
</evidence>
<evidence type="ECO:0000256" key="5">
    <source>
        <dbReference type="ARBA" id="ARBA00022759"/>
    </source>
</evidence>
<dbReference type="GO" id="GO:0005524">
    <property type="term" value="F:ATP binding"/>
    <property type="evidence" value="ECO:0007669"/>
    <property type="project" value="UniProtKB-KW"/>
</dbReference>
<evidence type="ECO:0000259" key="10">
    <source>
        <dbReference type="Pfam" id="PF17057"/>
    </source>
</evidence>
<dbReference type="EMBL" id="AAQR03133447">
    <property type="status" value="NOT_ANNOTATED_CDS"/>
    <property type="molecule type" value="Genomic_DNA"/>
</dbReference>
<feature type="domain" description="Schlafen group 3-like DNA/RNA helicase" evidence="9">
    <location>
        <begin position="598"/>
        <end position="754"/>
    </location>
</feature>
<evidence type="ECO:0000259" key="9">
    <source>
        <dbReference type="Pfam" id="PF09848"/>
    </source>
</evidence>
<dbReference type="InParanoid" id="H0WII6"/>
<dbReference type="InterPro" id="IPR018647">
    <property type="entry name" value="SLFN_3-like_DNA/RNA_helicase"/>
</dbReference>
<evidence type="ECO:0000313" key="13">
    <source>
        <dbReference type="Proteomes" id="UP000005225"/>
    </source>
</evidence>
<dbReference type="FunFam" id="3.30.950.30:FF:000002">
    <property type="entry name" value="Schlafen family member 11"/>
    <property type="match status" value="1"/>
</dbReference>
<dbReference type="AlphaFoldDB" id="H0WII6"/>
<organism evidence="12 13">
    <name type="scientific">Otolemur garnettii</name>
    <name type="common">Small-eared galago</name>
    <name type="synonym">Garnett's greater bushbaby</name>
    <dbReference type="NCBI Taxonomy" id="30611"/>
    <lineage>
        <taxon>Eukaryota</taxon>
        <taxon>Metazoa</taxon>
        <taxon>Chordata</taxon>
        <taxon>Craniata</taxon>
        <taxon>Vertebrata</taxon>
        <taxon>Euteleostomi</taxon>
        <taxon>Mammalia</taxon>
        <taxon>Eutheria</taxon>
        <taxon>Euarchontoglires</taxon>
        <taxon>Primates</taxon>
        <taxon>Strepsirrhini</taxon>
        <taxon>Lorisiformes</taxon>
        <taxon>Galagidae</taxon>
        <taxon>Otolemur</taxon>
    </lineage>
</organism>
<dbReference type="InterPro" id="IPR027417">
    <property type="entry name" value="P-loop_NTPase"/>
</dbReference>
<dbReference type="Ensembl" id="ENSOGAT00000001407.2">
    <property type="protein sequence ID" value="ENSOGAP00000001251.2"/>
    <property type="gene ID" value="ENSOGAG00000001405.2"/>
</dbReference>
<evidence type="ECO:0000313" key="12">
    <source>
        <dbReference type="Ensembl" id="ENSOGAP00000001251.2"/>
    </source>
</evidence>
<dbReference type="InterPro" id="IPR031450">
    <property type="entry name" value="Poxin-SLFN/SLFN_N"/>
</dbReference>
<feature type="domain" description="Schlafen GTPase-like" evidence="11">
    <location>
        <begin position="407"/>
        <end position="543"/>
    </location>
</feature>
<keyword evidence="5" id="KW-0255">Endonuclease</keyword>
<evidence type="ECO:0000256" key="7">
    <source>
        <dbReference type="ARBA" id="ARBA00022840"/>
    </source>
</evidence>
<dbReference type="Pfam" id="PF04326">
    <property type="entry name" value="SLFN_AlbA_2"/>
    <property type="match status" value="1"/>
</dbReference>
<sequence>MKKNHCSLVLEPPCSDLVIDVGEVTLGERNRNELQKTQREQEKARVVQAACALLNSGGGVIRMEMKNKDEHPVEMGQDLELALRELIQSSDFQAFFEYNPQGRNFYIFVKSWSSDSFSEDTSVKPRICSLSSSLYCRSGTCVLAMDSRKAFGFLMTKKKDAKYRLNNEGSPPSKIPQIDHQNTSESNPAYRIFQMNRLTYGEILPFPESQCIEFKQFSTKNMPKYIKNLIPQYISAFANTRGGYLFIGVDDESKKVLGCAKENVDLKSLKDIIAGTISKLPLVHFCSSQPMVEYSIKIIDVFKGEELYGYLCVIKVEPFCCAVFSEDPKSWIVNNKKICSLTAKKWGDMMIDTDPELISELAEAFESQLSLSHGPPLCRPVYSKKGLEHKADLQQRLFPAHPVPSDHLRYTPESLWQELVSEHEGLEELIHRQMRPFSQGILIFSRSWAVDLNLQEKEGVLCDALLIAQNSPPILYTILGEQETGGQDYCTSTVFTLKQKLVNLGGYTGKLCVMAKVLRLRAESNTDSLGGEVSLIDYPRSYSFLGTQQAEALLQALVIVLLSFRSLLSDQLGCEVLNLLTAQQYELFSKNLRKNRELFVHGLPGSGKTIMAMKITEKIRNVFHCDPREILYVCENQPLRDTIRKMKICKAVTRKTFIKSIFKFKLIQHIIIDEAQNFRKENGDWYKKAKAITQRKKACPGILWIFLDYFQTSHLSQSGLPLLSEQYPREELTKVVRNADEIANYLQEIIQKIREHPPPNLPPEYLVMLHEAEWAPGVTGSKTIKNLNLEQMVTYIANECHRLLRNGYSPKDIAILCSTESEVNKYKDKILKEMKKRKFSQINDVSIFTEDMVDSVRRFSGLERNIVFGINPTTAETAIYNNFLLCLASRANKHLYILSLSNS</sequence>
<keyword evidence="6" id="KW-0378">Hydrolase</keyword>
<gene>
    <name evidence="12" type="primary">SLFN11</name>
</gene>
<dbReference type="STRING" id="30611.ENSOGAP00000001251"/>
<dbReference type="Pfam" id="PF17057">
    <property type="entry name" value="B3R"/>
    <property type="match status" value="1"/>
</dbReference>
<dbReference type="GeneTree" id="ENSGT00410000025651"/>
<dbReference type="GO" id="GO:0051607">
    <property type="term" value="P:defense response to virus"/>
    <property type="evidence" value="ECO:0007669"/>
    <property type="project" value="TreeGrafter"/>
</dbReference>
<reference evidence="12" key="2">
    <citation type="submission" date="2025-08" db="UniProtKB">
        <authorList>
            <consortium name="Ensembl"/>
        </authorList>
    </citation>
    <scope>IDENTIFICATION</scope>
</reference>
<dbReference type="InterPro" id="IPR038461">
    <property type="entry name" value="Schlafen_AlbA_2_dom_sf"/>
</dbReference>
<dbReference type="SUPFAM" id="SSF52540">
    <property type="entry name" value="P-loop containing nucleoside triphosphate hydrolases"/>
    <property type="match status" value="1"/>
</dbReference>
<keyword evidence="13" id="KW-1185">Reference proteome</keyword>
<reference evidence="12" key="3">
    <citation type="submission" date="2025-09" db="UniProtKB">
        <authorList>
            <consortium name="Ensembl"/>
        </authorList>
    </citation>
    <scope>IDENTIFICATION</scope>
</reference>
<keyword evidence="3" id="KW-0540">Nuclease</keyword>
<dbReference type="Gene3D" id="3.30.950.30">
    <property type="entry name" value="Schlafen, AAA domain"/>
    <property type="match status" value="1"/>
</dbReference>
<dbReference type="FunFam" id="3.40.50.300:FF:001322">
    <property type="entry name" value="Schlafen family member 11"/>
    <property type="match status" value="1"/>
</dbReference>
<dbReference type="GO" id="GO:0016787">
    <property type="term" value="F:hydrolase activity"/>
    <property type="evidence" value="ECO:0007669"/>
    <property type="project" value="UniProtKB-KW"/>
</dbReference>
<evidence type="ECO:0000256" key="1">
    <source>
        <dbReference type="ARBA" id="ARBA00001946"/>
    </source>
</evidence>
<feature type="domain" description="Schlafen AlbA-2" evidence="8">
    <location>
        <begin position="208"/>
        <end position="325"/>
    </location>
</feature>
<reference evidence="13" key="1">
    <citation type="submission" date="2011-03" db="EMBL/GenBank/DDBJ databases">
        <title>Version 3 of the genome sequence of Otolemur garnettii (Bushbaby).</title>
        <authorList>
            <consortium name="The Broad Institute Genome Sequencing Platform"/>
            <person name="Di Palma F."/>
            <person name="Johnson J."/>
            <person name="Lander E.S."/>
            <person name="Lindblad-Toh K."/>
            <person name="Jaffe D.B."/>
            <person name="Gnerre S."/>
            <person name="MacCallum I."/>
            <person name="Przybylski D."/>
            <person name="Ribeiro F.J."/>
            <person name="Burton J.N."/>
            <person name="Walker B.J."/>
            <person name="Sharpe T."/>
            <person name="Hall G."/>
        </authorList>
    </citation>
    <scope>NUCLEOTIDE SEQUENCE [LARGE SCALE GENOMIC DNA]</scope>
</reference>
<dbReference type="PANTHER" id="PTHR12155:SF43">
    <property type="entry name" value="SCHLAFEN FAMILY MEMBER 13"/>
    <property type="match status" value="1"/>
</dbReference>
<dbReference type="GO" id="GO:0000049">
    <property type="term" value="F:tRNA binding"/>
    <property type="evidence" value="ECO:0007669"/>
    <property type="project" value="TreeGrafter"/>
</dbReference>
<dbReference type="FunCoup" id="H0WII6">
    <property type="interactions" value="1343"/>
</dbReference>